<dbReference type="Gene3D" id="3.90.190.10">
    <property type="entry name" value="Protein tyrosine phosphatase superfamily"/>
    <property type="match status" value="1"/>
</dbReference>
<evidence type="ECO:0000256" key="5">
    <source>
        <dbReference type="SAM" id="MobiDB-lite"/>
    </source>
</evidence>
<dbReference type="Proteomes" id="UP000761534">
    <property type="component" value="Unassembled WGS sequence"/>
</dbReference>
<dbReference type="EMBL" id="SWFS01000289">
    <property type="protein sequence ID" value="KAA8911268.1"/>
    <property type="molecule type" value="Genomic_DNA"/>
</dbReference>
<name>A0A642V257_9ASCO</name>
<dbReference type="GO" id="GO:0017017">
    <property type="term" value="F:MAP kinase tyrosine/serine/threonine phosphatase activity"/>
    <property type="evidence" value="ECO:0007669"/>
    <property type="project" value="TreeGrafter"/>
</dbReference>
<comment type="caution">
    <text evidence="8">The sequence shown here is derived from an EMBL/GenBank/DDBJ whole genome shotgun (WGS) entry which is preliminary data.</text>
</comment>
<dbReference type="GO" id="GO:0043409">
    <property type="term" value="P:negative regulation of MAPK cascade"/>
    <property type="evidence" value="ECO:0007669"/>
    <property type="project" value="TreeGrafter"/>
</dbReference>
<dbReference type="OrthoDB" id="426001at2759"/>
<comment type="similarity">
    <text evidence="1">Belongs to the protein-tyrosine phosphatase family. Non-receptor class dual specificity subfamily.</text>
</comment>
<proteinExistence type="inferred from homology"/>
<dbReference type="AlphaFoldDB" id="A0A642V257"/>
<dbReference type="PROSITE" id="PS00383">
    <property type="entry name" value="TYR_PHOSPHATASE_1"/>
    <property type="match status" value="1"/>
</dbReference>
<dbReference type="PROSITE" id="PS50054">
    <property type="entry name" value="TYR_PHOSPHATASE_DUAL"/>
    <property type="match status" value="1"/>
</dbReference>
<dbReference type="InterPro" id="IPR029021">
    <property type="entry name" value="Prot-tyrosine_phosphatase-like"/>
</dbReference>
<evidence type="ECO:0000313" key="8">
    <source>
        <dbReference type="EMBL" id="KAA8911268.1"/>
    </source>
</evidence>
<feature type="compositionally biased region" description="Polar residues" evidence="5">
    <location>
        <begin position="1"/>
        <end position="12"/>
    </location>
</feature>
<dbReference type="CDD" id="cd14521">
    <property type="entry name" value="DSP_fungal_SDP1-like"/>
    <property type="match status" value="1"/>
</dbReference>
<feature type="domain" description="Tyrosine specific protein phosphatases" evidence="7">
    <location>
        <begin position="146"/>
        <end position="210"/>
    </location>
</feature>
<dbReference type="SMART" id="SM00195">
    <property type="entry name" value="DSPc"/>
    <property type="match status" value="1"/>
</dbReference>
<dbReference type="GO" id="GO:0005829">
    <property type="term" value="C:cytosol"/>
    <property type="evidence" value="ECO:0007669"/>
    <property type="project" value="TreeGrafter"/>
</dbReference>
<dbReference type="GO" id="GO:0008330">
    <property type="term" value="F:protein tyrosine/threonine phosphatase activity"/>
    <property type="evidence" value="ECO:0007669"/>
    <property type="project" value="TreeGrafter"/>
</dbReference>
<dbReference type="SUPFAM" id="SSF52799">
    <property type="entry name" value="(Phosphotyrosine protein) phosphatases II"/>
    <property type="match status" value="1"/>
</dbReference>
<reference evidence="8" key="1">
    <citation type="journal article" date="2019" name="G3 (Bethesda)">
        <title>Genome Assemblies of Two Rare Opportunistic Yeast Pathogens: Diutina rugosa (syn. Candida rugosa) and Trichomonascus ciferrii (syn. Candida ciferrii).</title>
        <authorList>
            <person name="Mixao V."/>
            <person name="Saus E."/>
            <person name="Hansen A.P."/>
            <person name="Lass-Florl C."/>
            <person name="Gabaldon T."/>
        </authorList>
    </citation>
    <scope>NUCLEOTIDE SEQUENCE</scope>
    <source>
        <strain evidence="8">CBS 4856</strain>
    </source>
</reference>
<evidence type="ECO:0000256" key="2">
    <source>
        <dbReference type="ARBA" id="ARBA00013064"/>
    </source>
</evidence>
<dbReference type="PROSITE" id="PS50056">
    <property type="entry name" value="TYR_PHOSPHATASE_2"/>
    <property type="match status" value="1"/>
</dbReference>
<feature type="domain" description="Tyrosine-protein phosphatase" evidence="6">
    <location>
        <begin position="91"/>
        <end position="229"/>
    </location>
</feature>
<dbReference type="InterPro" id="IPR020422">
    <property type="entry name" value="TYR_PHOSPHATASE_DUAL_dom"/>
</dbReference>
<evidence type="ECO:0000256" key="1">
    <source>
        <dbReference type="ARBA" id="ARBA00008601"/>
    </source>
</evidence>
<dbReference type="InterPro" id="IPR000340">
    <property type="entry name" value="Dual-sp_phosphatase_cat-dom"/>
</dbReference>
<keyword evidence="3" id="KW-0378">Hydrolase</keyword>
<dbReference type="GO" id="GO:0005634">
    <property type="term" value="C:nucleus"/>
    <property type="evidence" value="ECO:0007669"/>
    <property type="project" value="TreeGrafter"/>
</dbReference>
<organism evidence="8 9">
    <name type="scientific">Trichomonascus ciferrii</name>
    <dbReference type="NCBI Taxonomy" id="44093"/>
    <lineage>
        <taxon>Eukaryota</taxon>
        <taxon>Fungi</taxon>
        <taxon>Dikarya</taxon>
        <taxon>Ascomycota</taxon>
        <taxon>Saccharomycotina</taxon>
        <taxon>Dipodascomycetes</taxon>
        <taxon>Dipodascales</taxon>
        <taxon>Trichomonascaceae</taxon>
        <taxon>Trichomonascus</taxon>
        <taxon>Trichomonascus ciferrii complex</taxon>
    </lineage>
</organism>
<evidence type="ECO:0000256" key="3">
    <source>
        <dbReference type="ARBA" id="ARBA00022801"/>
    </source>
</evidence>
<dbReference type="InterPro" id="IPR000387">
    <property type="entry name" value="Tyr_Pase_dom"/>
</dbReference>
<dbReference type="PANTHER" id="PTHR10159">
    <property type="entry name" value="DUAL SPECIFICITY PROTEIN PHOSPHATASE"/>
    <property type="match status" value="1"/>
</dbReference>
<dbReference type="VEuPathDB" id="FungiDB:TRICI_003848"/>
<dbReference type="PANTHER" id="PTHR10159:SF519">
    <property type="entry name" value="DUAL SPECIFICITY PROTEIN PHOSPHATASE MPK3"/>
    <property type="match status" value="1"/>
</dbReference>
<evidence type="ECO:0000256" key="4">
    <source>
        <dbReference type="ARBA" id="ARBA00022912"/>
    </source>
</evidence>
<gene>
    <name evidence="8" type="ORF">TRICI_003848</name>
</gene>
<evidence type="ECO:0000259" key="7">
    <source>
        <dbReference type="PROSITE" id="PS50056"/>
    </source>
</evidence>
<dbReference type="Pfam" id="PF00782">
    <property type="entry name" value="DSPc"/>
    <property type="match status" value="1"/>
</dbReference>
<dbReference type="InterPro" id="IPR016130">
    <property type="entry name" value="Tyr_Pase_AS"/>
</dbReference>
<protein>
    <recommendedName>
        <fullName evidence="2">protein-tyrosine-phosphatase</fullName>
        <ecNumber evidence="2">3.1.3.48</ecNumber>
    </recommendedName>
</protein>
<sequence length="230" mass="25497">MTTASTSATNDCYGSATAPPPPPPRIFQNMAAPPRPRPSPGSRNPKKLFLHIESNDDQLSLAIPNNTLIIPSNIKSPSDQIHNTGGCYPDGPLLVYSDNIYLYSEPDAHQAAQFDVVINVAKEVKNPFNSAQDSPEYIFIPWDHNSNLVDDLRTLTNLIDSRSRQGKKILIHCQCGVSRSASLVVAYVMKKQNWDLNTAYNYVKKQSPSINPNMSLMFQLIDWQALVLAS</sequence>
<evidence type="ECO:0000259" key="6">
    <source>
        <dbReference type="PROSITE" id="PS50054"/>
    </source>
</evidence>
<dbReference type="GO" id="GO:0033550">
    <property type="term" value="F:MAP kinase tyrosine phosphatase activity"/>
    <property type="evidence" value="ECO:0007669"/>
    <property type="project" value="TreeGrafter"/>
</dbReference>
<feature type="region of interest" description="Disordered" evidence="5">
    <location>
        <begin position="1"/>
        <end position="47"/>
    </location>
</feature>
<keyword evidence="4" id="KW-0904">Protein phosphatase</keyword>
<dbReference type="EC" id="3.1.3.48" evidence="2"/>
<evidence type="ECO:0000313" key="9">
    <source>
        <dbReference type="Proteomes" id="UP000761534"/>
    </source>
</evidence>
<keyword evidence="9" id="KW-1185">Reference proteome</keyword>
<accession>A0A642V257</accession>